<dbReference type="InterPro" id="IPR050833">
    <property type="entry name" value="Poly_Biosynth_Transport"/>
</dbReference>
<keyword evidence="2" id="KW-1003">Cell membrane</keyword>
<keyword evidence="8" id="KW-1185">Reference proteome</keyword>
<name>A0A2U8FTQ3_9BURK</name>
<proteinExistence type="predicted"/>
<evidence type="ECO:0000256" key="5">
    <source>
        <dbReference type="ARBA" id="ARBA00023136"/>
    </source>
</evidence>
<keyword evidence="5 6" id="KW-0472">Membrane</keyword>
<keyword evidence="4 6" id="KW-1133">Transmembrane helix</keyword>
<dbReference type="Proteomes" id="UP000244892">
    <property type="component" value="Chromosome"/>
</dbReference>
<organism evidence="7 8">
    <name type="scientific">Aquabacterium olei</name>
    <dbReference type="NCBI Taxonomy" id="1296669"/>
    <lineage>
        <taxon>Bacteria</taxon>
        <taxon>Pseudomonadati</taxon>
        <taxon>Pseudomonadota</taxon>
        <taxon>Betaproteobacteria</taxon>
        <taxon>Burkholderiales</taxon>
        <taxon>Aquabacterium</taxon>
    </lineage>
</organism>
<evidence type="ECO:0000313" key="7">
    <source>
        <dbReference type="EMBL" id="AWI54433.1"/>
    </source>
</evidence>
<protein>
    <submittedName>
        <fullName evidence="7">Uncharacterized protein</fullName>
    </submittedName>
</protein>
<keyword evidence="3 6" id="KW-0812">Transmembrane</keyword>
<gene>
    <name evidence="7" type="ORF">DEH84_14130</name>
</gene>
<evidence type="ECO:0000256" key="4">
    <source>
        <dbReference type="ARBA" id="ARBA00022989"/>
    </source>
</evidence>
<dbReference type="AlphaFoldDB" id="A0A2U8FTQ3"/>
<comment type="subcellular location">
    <subcellularLocation>
        <location evidence="1">Cell membrane</location>
        <topology evidence="1">Multi-pass membrane protein</topology>
    </subcellularLocation>
</comment>
<feature type="transmembrane region" description="Helical" evidence="6">
    <location>
        <begin position="388"/>
        <end position="409"/>
    </location>
</feature>
<feature type="transmembrane region" description="Helical" evidence="6">
    <location>
        <begin position="38"/>
        <end position="56"/>
    </location>
</feature>
<dbReference type="PANTHER" id="PTHR30250">
    <property type="entry name" value="PST FAMILY PREDICTED COLANIC ACID TRANSPORTER"/>
    <property type="match status" value="1"/>
</dbReference>
<feature type="transmembrane region" description="Helical" evidence="6">
    <location>
        <begin position="148"/>
        <end position="167"/>
    </location>
</feature>
<evidence type="ECO:0000256" key="1">
    <source>
        <dbReference type="ARBA" id="ARBA00004651"/>
    </source>
</evidence>
<evidence type="ECO:0000256" key="6">
    <source>
        <dbReference type="SAM" id="Phobius"/>
    </source>
</evidence>
<evidence type="ECO:0000256" key="3">
    <source>
        <dbReference type="ARBA" id="ARBA00022692"/>
    </source>
</evidence>
<feature type="transmembrane region" description="Helical" evidence="6">
    <location>
        <begin position="364"/>
        <end position="382"/>
    </location>
</feature>
<dbReference type="RefSeq" id="WP_109037429.1">
    <property type="nucleotide sequence ID" value="NZ_CP029210.1"/>
</dbReference>
<feature type="transmembrane region" description="Helical" evidence="6">
    <location>
        <begin position="84"/>
        <end position="105"/>
    </location>
</feature>
<reference evidence="7 8" key="1">
    <citation type="submission" date="2018-05" db="EMBL/GenBank/DDBJ databases">
        <title>complete genome sequence of Aquabacterium olei NBRC 110486.</title>
        <authorList>
            <person name="Tang B."/>
            <person name="Chang J."/>
            <person name="Zhang L."/>
            <person name="Yang H."/>
        </authorList>
    </citation>
    <scope>NUCLEOTIDE SEQUENCE [LARGE SCALE GENOMIC DNA]</scope>
    <source>
        <strain evidence="7 8">NBRC 110486</strain>
    </source>
</reference>
<dbReference type="KEGG" id="aon:DEH84_14130"/>
<sequence>MTWARLTRSPVVWALGDQVLVSASNFVLTLVVARHVSLSAFSAYGLAITLVWFVSAMHRAYLTQPMAIAAVGEAPAELGERLKAVLLLQVLGWPLVIGLFALVAWRYLPSQGVALAAAVFTAAFLLQETMRRVLFVQGRMQRVSALDALAYGGQLVAILAVGMAAGGEAPLEAVLLVGALPFAASAAWAYAGLPAEARAVPWPAPAALQRAAASHWAESRWVCFSQVFMFGSFMLVPFQIAEWGKPLWVAQYNAAASILNGLNVIRQALGNHLPIEAARRFKAGGMPAMQRYLAQSASLIMLLAAAIVAVLVGLGPELVGWLFGARFAEAAAVLPHAAVGPLVGMLSLVSQAGGLVIRQTEQIFWSYVAGTVVSFALAPWLIPAFGLLGAVWVSNIGVLVPTLWHLLAFHRQVGAMRQEQHA</sequence>
<feature type="transmembrane region" description="Helical" evidence="6">
    <location>
        <begin position="173"/>
        <end position="193"/>
    </location>
</feature>
<feature type="transmembrane region" description="Helical" evidence="6">
    <location>
        <begin position="292"/>
        <end position="314"/>
    </location>
</feature>
<dbReference type="OrthoDB" id="9812574at2"/>
<accession>A0A2U8FTQ3</accession>
<dbReference type="GO" id="GO:0005886">
    <property type="term" value="C:plasma membrane"/>
    <property type="evidence" value="ECO:0007669"/>
    <property type="project" value="UniProtKB-SubCell"/>
</dbReference>
<dbReference type="PANTHER" id="PTHR30250:SF11">
    <property type="entry name" value="O-ANTIGEN TRANSPORTER-RELATED"/>
    <property type="match status" value="1"/>
</dbReference>
<evidence type="ECO:0000256" key="2">
    <source>
        <dbReference type="ARBA" id="ARBA00022475"/>
    </source>
</evidence>
<feature type="transmembrane region" description="Helical" evidence="6">
    <location>
        <begin position="334"/>
        <end position="357"/>
    </location>
</feature>
<feature type="transmembrane region" description="Helical" evidence="6">
    <location>
        <begin position="111"/>
        <end position="127"/>
    </location>
</feature>
<dbReference type="EMBL" id="CP029210">
    <property type="protein sequence ID" value="AWI54433.1"/>
    <property type="molecule type" value="Genomic_DNA"/>
</dbReference>
<evidence type="ECO:0000313" key="8">
    <source>
        <dbReference type="Proteomes" id="UP000244892"/>
    </source>
</evidence>